<gene>
    <name evidence="2" type="ORF">BerOc1_03405</name>
</gene>
<dbReference type="Proteomes" id="UP000181901">
    <property type="component" value="Unassembled WGS sequence"/>
</dbReference>
<feature type="domain" description="Lipoyl-binding" evidence="1">
    <location>
        <begin position="21"/>
        <end position="96"/>
    </location>
</feature>
<dbReference type="AlphaFoldDB" id="A0A1J5N032"/>
<keyword evidence="3" id="KW-1185">Reference proteome</keyword>
<evidence type="ECO:0000313" key="2">
    <source>
        <dbReference type="EMBL" id="OIQ51452.1"/>
    </source>
</evidence>
<dbReference type="Gene3D" id="2.40.50.100">
    <property type="match status" value="1"/>
</dbReference>
<reference evidence="2 3" key="1">
    <citation type="submission" date="2015-09" db="EMBL/GenBank/DDBJ databases">
        <title>Genome of Desulfovibrio dechloracetivorans BerOc1, a mercury methylating strain isolated from highly hydrocarbons and metals contaminated coastal sediments.</title>
        <authorList>
            <person name="Goni Urriza M."/>
            <person name="Gassie C."/>
            <person name="Bouchez O."/>
            <person name="Klopp C."/>
            <person name="Ranchou-Peyruse A."/>
            <person name="Remy G."/>
        </authorList>
    </citation>
    <scope>NUCLEOTIDE SEQUENCE [LARGE SCALE GENOMIC DNA]</scope>
    <source>
        <strain evidence="2 3">BerOc1</strain>
    </source>
</reference>
<dbReference type="RefSeq" id="WP_071546932.1">
    <property type="nucleotide sequence ID" value="NZ_LKAQ01000004.1"/>
</dbReference>
<evidence type="ECO:0000259" key="1">
    <source>
        <dbReference type="Pfam" id="PF00364"/>
    </source>
</evidence>
<name>A0A1J5N032_9BACT</name>
<dbReference type="Pfam" id="PF00364">
    <property type="entry name" value="Biotin_lipoyl"/>
    <property type="match status" value="1"/>
</dbReference>
<evidence type="ECO:0000313" key="3">
    <source>
        <dbReference type="Proteomes" id="UP000181901"/>
    </source>
</evidence>
<dbReference type="InterPro" id="IPR000089">
    <property type="entry name" value="Biotin_lipoyl"/>
</dbReference>
<accession>A0A1J5N032</accession>
<organism evidence="2 3">
    <name type="scientific">Pseudodesulfovibrio hydrargyri</name>
    <dbReference type="NCBI Taxonomy" id="2125990"/>
    <lineage>
        <taxon>Bacteria</taxon>
        <taxon>Pseudomonadati</taxon>
        <taxon>Thermodesulfobacteriota</taxon>
        <taxon>Desulfovibrionia</taxon>
        <taxon>Desulfovibrionales</taxon>
        <taxon>Desulfovibrionaceae</taxon>
    </lineage>
</organism>
<protein>
    <submittedName>
        <fullName evidence="2">Putative acetyl-CoA carboxylase biotin carboxyl carrier protein subunit</fullName>
    </submittedName>
</protein>
<dbReference type="InterPro" id="IPR011053">
    <property type="entry name" value="Single_hybrid_motif"/>
</dbReference>
<proteinExistence type="predicted"/>
<dbReference type="SUPFAM" id="SSF51230">
    <property type="entry name" value="Single hybrid motif"/>
    <property type="match status" value="1"/>
</dbReference>
<comment type="caution">
    <text evidence="2">The sequence shown here is derived from an EMBL/GenBank/DDBJ whole genome shotgun (WGS) entry which is preliminary data.</text>
</comment>
<dbReference type="OrthoDB" id="5430121at2"/>
<sequence length="216" mass="24329">MLNIKELLDKVKASPYREIVVRAPHTGVVSFAAVKPGEKVHGPRGEFLEKPGTLLAHLTREKNEKPIPAPEKGVIEAVHTQHEGQFVEAGEPLVTIKHYLTRKEVIELILQEALYLFRAPERAKYYFVPEVDQKLKVSGKRSVKVQDGMEFLIVSRMKRETPLAYSGPEGIIYSVYFGRGDNVDEGEPLIGVCPEDQLTVIQDVVARIQSEWEEEA</sequence>
<dbReference type="EMBL" id="LKAQ01000004">
    <property type="protein sequence ID" value="OIQ51452.1"/>
    <property type="molecule type" value="Genomic_DNA"/>
</dbReference>